<keyword evidence="7" id="KW-1133">Transmembrane helix</keyword>
<dbReference type="GO" id="GO:0009311">
    <property type="term" value="P:oligosaccharide metabolic process"/>
    <property type="evidence" value="ECO:0007669"/>
    <property type="project" value="TreeGrafter"/>
</dbReference>
<keyword evidence="11" id="KW-0325">Glycoprotein</keyword>
<evidence type="ECO:0000256" key="3">
    <source>
        <dbReference type="ARBA" id="ARBA00022676"/>
    </source>
</evidence>
<keyword evidence="9" id="KW-0472">Membrane</keyword>
<dbReference type="Gene3D" id="3.90.1480.20">
    <property type="entry name" value="Glycosyl transferase family 29"/>
    <property type="match status" value="1"/>
</dbReference>
<dbReference type="PANTHER" id="PTHR11987:SF29">
    <property type="entry name" value="ALPHA-2,8-SIALYLTRANSFERASE 8F"/>
    <property type="match status" value="1"/>
</dbReference>
<dbReference type="AlphaFoldDB" id="K7GHZ4"/>
<dbReference type="HOGENOM" id="CLU_048583_1_1_1"/>
<dbReference type="InterPro" id="IPR050943">
    <property type="entry name" value="Glycosyltr_29_Sialyltrsf"/>
</dbReference>
<dbReference type="GeneTree" id="ENSGT01030000234535"/>
<dbReference type="eggNOG" id="KOG2692">
    <property type="taxonomic scope" value="Eukaryota"/>
</dbReference>
<keyword evidence="3" id="KW-0328">Glycosyltransferase</keyword>
<dbReference type="Proteomes" id="UP000007267">
    <property type="component" value="Unassembled WGS sequence"/>
</dbReference>
<dbReference type="Ensembl" id="ENSPSIT00000019999.1">
    <property type="protein sequence ID" value="ENSPSIP00000019905.1"/>
    <property type="gene ID" value="ENSPSIG00000017600.1"/>
</dbReference>
<evidence type="ECO:0000256" key="7">
    <source>
        <dbReference type="ARBA" id="ARBA00022989"/>
    </source>
</evidence>
<reference evidence="12" key="3">
    <citation type="submission" date="2025-08" db="UniProtKB">
        <authorList>
            <consortium name="Ensembl"/>
        </authorList>
    </citation>
    <scope>IDENTIFICATION</scope>
</reference>
<reference evidence="13" key="1">
    <citation type="submission" date="2011-10" db="EMBL/GenBank/DDBJ databases">
        <authorList>
            <consortium name="Soft-shell Turtle Genome Consortium"/>
        </authorList>
    </citation>
    <scope>NUCLEOTIDE SEQUENCE [LARGE SCALE GENOMIC DNA]</scope>
    <source>
        <strain evidence="13">Daiwa-1</strain>
    </source>
</reference>
<dbReference type="STRING" id="13735.ENSPSIP00000019905"/>
<dbReference type="PANTHER" id="PTHR11987">
    <property type="entry name" value="ALPHA-2,8-SIALYLTRANSFERASE"/>
    <property type="match status" value="1"/>
</dbReference>
<dbReference type="OMA" id="TQENTPM"/>
<reference evidence="13" key="2">
    <citation type="journal article" date="2013" name="Nat. Genet.">
        <title>The draft genomes of soft-shell turtle and green sea turtle yield insights into the development and evolution of the turtle-specific body plan.</title>
        <authorList>
            <person name="Wang Z."/>
            <person name="Pascual-Anaya J."/>
            <person name="Zadissa A."/>
            <person name="Li W."/>
            <person name="Niimura Y."/>
            <person name="Huang Z."/>
            <person name="Li C."/>
            <person name="White S."/>
            <person name="Xiong Z."/>
            <person name="Fang D."/>
            <person name="Wang B."/>
            <person name="Ming Y."/>
            <person name="Chen Y."/>
            <person name="Zheng Y."/>
            <person name="Kuraku S."/>
            <person name="Pignatelli M."/>
            <person name="Herrero J."/>
            <person name="Beal K."/>
            <person name="Nozawa M."/>
            <person name="Li Q."/>
            <person name="Wang J."/>
            <person name="Zhang H."/>
            <person name="Yu L."/>
            <person name="Shigenobu S."/>
            <person name="Wang J."/>
            <person name="Liu J."/>
            <person name="Flicek P."/>
            <person name="Searle S."/>
            <person name="Wang J."/>
            <person name="Kuratani S."/>
            <person name="Yin Y."/>
            <person name="Aken B."/>
            <person name="Zhang G."/>
            <person name="Irie N."/>
        </authorList>
    </citation>
    <scope>NUCLEOTIDE SEQUENCE [LARGE SCALE GENOMIC DNA]</scope>
    <source>
        <strain evidence="13">Daiwa-1</strain>
    </source>
</reference>
<dbReference type="InterPro" id="IPR038578">
    <property type="entry name" value="GT29-like_sf"/>
</dbReference>
<evidence type="ECO:0000256" key="2">
    <source>
        <dbReference type="ARBA" id="ARBA00006003"/>
    </source>
</evidence>
<name>K7GHZ4_PELSI</name>
<keyword evidence="8" id="KW-0333">Golgi apparatus</keyword>
<dbReference type="PIRSF" id="PIRSF005557">
    <property type="entry name" value="Sialyl_trans"/>
    <property type="match status" value="1"/>
</dbReference>
<keyword evidence="13" id="KW-1185">Reference proteome</keyword>
<dbReference type="GO" id="GO:0000139">
    <property type="term" value="C:Golgi membrane"/>
    <property type="evidence" value="ECO:0007669"/>
    <property type="project" value="UniProtKB-SubCell"/>
</dbReference>
<evidence type="ECO:0000313" key="12">
    <source>
        <dbReference type="Ensembl" id="ENSPSIP00000019905.1"/>
    </source>
</evidence>
<keyword evidence="10" id="KW-1015">Disulfide bond</keyword>
<comment type="similarity">
    <text evidence="2">Belongs to the glycosyltransferase 29 family.</text>
</comment>
<reference evidence="12" key="4">
    <citation type="submission" date="2025-09" db="UniProtKB">
        <authorList>
            <consortium name="Ensembl"/>
        </authorList>
    </citation>
    <scope>IDENTIFICATION</scope>
</reference>
<keyword evidence="4" id="KW-0808">Transferase</keyword>
<proteinExistence type="inferred from homology"/>
<accession>K7GHZ4</accession>
<evidence type="ECO:0000256" key="10">
    <source>
        <dbReference type="ARBA" id="ARBA00023157"/>
    </source>
</evidence>
<evidence type="ECO:0008006" key="14">
    <source>
        <dbReference type="Google" id="ProtNLM"/>
    </source>
</evidence>
<dbReference type="EMBL" id="AGCU01130783">
    <property type="status" value="NOT_ANNOTATED_CDS"/>
    <property type="molecule type" value="Genomic_DNA"/>
</dbReference>
<evidence type="ECO:0000313" key="13">
    <source>
        <dbReference type="Proteomes" id="UP000007267"/>
    </source>
</evidence>
<dbReference type="EMBL" id="AGCU01130784">
    <property type="status" value="NOT_ANNOTATED_CDS"/>
    <property type="molecule type" value="Genomic_DNA"/>
</dbReference>
<evidence type="ECO:0000256" key="11">
    <source>
        <dbReference type="ARBA" id="ARBA00023180"/>
    </source>
</evidence>
<evidence type="ECO:0000256" key="1">
    <source>
        <dbReference type="ARBA" id="ARBA00004323"/>
    </source>
</evidence>
<evidence type="ECO:0000256" key="5">
    <source>
        <dbReference type="ARBA" id="ARBA00022692"/>
    </source>
</evidence>
<protein>
    <recommendedName>
        <fullName evidence="14">ST8 alpha-N-acetyl-neuraminide alpha-2,8-sialyltransferase 6</fullName>
    </recommendedName>
</protein>
<keyword evidence="5" id="KW-0812">Transmembrane</keyword>
<dbReference type="GO" id="GO:0003828">
    <property type="term" value="F:alpha-N-acetylneuraminate alpha-2,8-sialyltransferase activity"/>
    <property type="evidence" value="ECO:0007669"/>
    <property type="project" value="TreeGrafter"/>
</dbReference>
<organism evidence="12 13">
    <name type="scientific">Pelodiscus sinensis</name>
    <name type="common">Chinese softshell turtle</name>
    <name type="synonym">Trionyx sinensis</name>
    <dbReference type="NCBI Taxonomy" id="13735"/>
    <lineage>
        <taxon>Eukaryota</taxon>
        <taxon>Metazoa</taxon>
        <taxon>Chordata</taxon>
        <taxon>Craniata</taxon>
        <taxon>Vertebrata</taxon>
        <taxon>Euteleostomi</taxon>
        <taxon>Archelosauria</taxon>
        <taxon>Testudinata</taxon>
        <taxon>Testudines</taxon>
        <taxon>Cryptodira</taxon>
        <taxon>Trionychia</taxon>
        <taxon>Trionychidae</taxon>
        <taxon>Pelodiscus</taxon>
    </lineage>
</organism>
<dbReference type="Pfam" id="PF00777">
    <property type="entry name" value="Glyco_transf_29"/>
    <property type="match status" value="1"/>
</dbReference>
<keyword evidence="6" id="KW-0735">Signal-anchor</keyword>
<evidence type="ECO:0000256" key="6">
    <source>
        <dbReference type="ARBA" id="ARBA00022968"/>
    </source>
</evidence>
<dbReference type="InterPro" id="IPR012163">
    <property type="entry name" value="Sialyl_trans"/>
</dbReference>
<evidence type="ECO:0000256" key="4">
    <source>
        <dbReference type="ARBA" id="ARBA00022679"/>
    </source>
</evidence>
<sequence length="278" mass="31330">MDATQCQALGRNLTKGAFPVRSDKGWPLRQLQLLQSCPWAHNASVLDQYREELGRCCNASANLVLTFNNTLLGSHIIYDGQQAKKLQVKEELQEMLPQDSPFHNAPYERCAVVGSGGILRNSSCGSEIDHAQFIIRFNMPPLGFAEDVGTKSSAVTMNPSILHARFRSLNHHRGPFVEAVGAYRAPLLLIPAFSFTGYMQVSLRAFYALQEFHSPTHVLFMNPKYLAGLDRGWRSLHHYYDNRLPTPNVHNMPDEFIRYLGLHLQGALRLHVGRCRST</sequence>
<comment type="subcellular location">
    <subcellularLocation>
        <location evidence="1">Golgi apparatus membrane</location>
        <topology evidence="1">Single-pass type II membrane protein</topology>
    </subcellularLocation>
</comment>
<dbReference type="GO" id="GO:0006491">
    <property type="term" value="P:N-glycan processing"/>
    <property type="evidence" value="ECO:0007669"/>
    <property type="project" value="TreeGrafter"/>
</dbReference>
<evidence type="ECO:0000256" key="9">
    <source>
        <dbReference type="ARBA" id="ARBA00023136"/>
    </source>
</evidence>
<evidence type="ECO:0000256" key="8">
    <source>
        <dbReference type="ARBA" id="ARBA00023034"/>
    </source>
</evidence>
<dbReference type="InterPro" id="IPR001675">
    <property type="entry name" value="Glyco_trans_29"/>
</dbReference>